<evidence type="ECO:0000313" key="1">
    <source>
        <dbReference type="EMBL" id="MPC15146.1"/>
    </source>
</evidence>
<protein>
    <submittedName>
        <fullName evidence="1">Uncharacterized protein</fullName>
    </submittedName>
</protein>
<proteinExistence type="predicted"/>
<gene>
    <name evidence="1" type="ORF">E2C01_007931</name>
</gene>
<comment type="caution">
    <text evidence="1">The sequence shown here is derived from an EMBL/GenBank/DDBJ whole genome shotgun (WGS) entry which is preliminary data.</text>
</comment>
<evidence type="ECO:0000313" key="2">
    <source>
        <dbReference type="Proteomes" id="UP000324222"/>
    </source>
</evidence>
<organism evidence="1 2">
    <name type="scientific">Portunus trituberculatus</name>
    <name type="common">Swimming crab</name>
    <name type="synonym">Neptunus trituberculatus</name>
    <dbReference type="NCBI Taxonomy" id="210409"/>
    <lineage>
        <taxon>Eukaryota</taxon>
        <taxon>Metazoa</taxon>
        <taxon>Ecdysozoa</taxon>
        <taxon>Arthropoda</taxon>
        <taxon>Crustacea</taxon>
        <taxon>Multicrustacea</taxon>
        <taxon>Malacostraca</taxon>
        <taxon>Eumalacostraca</taxon>
        <taxon>Eucarida</taxon>
        <taxon>Decapoda</taxon>
        <taxon>Pleocyemata</taxon>
        <taxon>Brachyura</taxon>
        <taxon>Eubrachyura</taxon>
        <taxon>Portunoidea</taxon>
        <taxon>Portunidae</taxon>
        <taxon>Portuninae</taxon>
        <taxon>Portunus</taxon>
    </lineage>
</organism>
<dbReference type="AlphaFoldDB" id="A0A5B7D3N0"/>
<keyword evidence="2" id="KW-1185">Reference proteome</keyword>
<name>A0A5B7D3N0_PORTR</name>
<sequence length="70" mass="8392">MTSQQVRAHWSALLTDAQPGRHRQHLLFSHKTLFRQRFKPKECVGSVPMWLGMRQGIVRWRHTRDTCCQY</sequence>
<accession>A0A5B7D3N0</accession>
<reference evidence="1 2" key="1">
    <citation type="submission" date="2019-05" db="EMBL/GenBank/DDBJ databases">
        <title>Another draft genome of Portunus trituberculatus and its Hox gene families provides insights of decapod evolution.</title>
        <authorList>
            <person name="Jeong J.-H."/>
            <person name="Song I."/>
            <person name="Kim S."/>
            <person name="Choi T."/>
            <person name="Kim D."/>
            <person name="Ryu S."/>
            <person name="Kim W."/>
        </authorList>
    </citation>
    <scope>NUCLEOTIDE SEQUENCE [LARGE SCALE GENOMIC DNA]</scope>
    <source>
        <tissue evidence="1">Muscle</tissue>
    </source>
</reference>
<dbReference type="EMBL" id="VSRR010000405">
    <property type="protein sequence ID" value="MPC15146.1"/>
    <property type="molecule type" value="Genomic_DNA"/>
</dbReference>
<dbReference type="Proteomes" id="UP000324222">
    <property type="component" value="Unassembled WGS sequence"/>
</dbReference>